<evidence type="ECO:0000256" key="1">
    <source>
        <dbReference type="ARBA" id="ARBA00023125"/>
    </source>
</evidence>
<dbReference type="OrthoDB" id="1048459at2"/>
<dbReference type="SUPFAM" id="SSF47729">
    <property type="entry name" value="IHF-like DNA-binding proteins"/>
    <property type="match status" value="1"/>
</dbReference>
<evidence type="ECO:0000313" key="5">
    <source>
        <dbReference type="Proteomes" id="UP000184280"/>
    </source>
</evidence>
<evidence type="ECO:0000256" key="2">
    <source>
        <dbReference type="SAM" id="MobiDB-lite"/>
    </source>
</evidence>
<gene>
    <name evidence="4" type="ORF">SAMN04488494_2962</name>
</gene>
<dbReference type="Pfam" id="PF18291">
    <property type="entry name" value="HU-HIG"/>
    <property type="match status" value="1"/>
</dbReference>
<evidence type="ECO:0000313" key="4">
    <source>
        <dbReference type="EMBL" id="SHM93859.1"/>
    </source>
</evidence>
<dbReference type="RefSeq" id="WP_073047291.1">
    <property type="nucleotide sequence ID" value="NZ_CP071890.1"/>
</dbReference>
<dbReference type="EMBL" id="FRCJ01000008">
    <property type="protein sequence ID" value="SHM93859.1"/>
    <property type="molecule type" value="Genomic_DNA"/>
</dbReference>
<dbReference type="InterPro" id="IPR041607">
    <property type="entry name" value="HU-HIG"/>
</dbReference>
<dbReference type="GO" id="GO:0003677">
    <property type="term" value="F:DNA binding"/>
    <property type="evidence" value="ECO:0007669"/>
    <property type="project" value="UniProtKB-KW"/>
</dbReference>
<feature type="region of interest" description="Disordered" evidence="2">
    <location>
        <begin position="139"/>
        <end position="182"/>
    </location>
</feature>
<sequence>MSIKVIAQRRELKIGKNPGAKRFVMRPDLYSAIAEKKVFTEAATHSGISAGVIKAAWEAAGAVIRTWATEGHSVPVPGLGTMRFGVRAKAVEKLDDVKTGLITTRRIVFTPSVDVKDELKNTSIQITCLDEDGTVLKRVTSGDSGDIEDPESGNTTDNGNTGGNGQNTGGNQGGGSHEPIGD</sequence>
<accession>A0A1M7MSA5</accession>
<evidence type="ECO:0000259" key="3">
    <source>
        <dbReference type="Pfam" id="PF18291"/>
    </source>
</evidence>
<dbReference type="Proteomes" id="UP000184280">
    <property type="component" value="Unassembled WGS sequence"/>
</dbReference>
<reference evidence="4 5" key="1">
    <citation type="submission" date="2016-11" db="EMBL/GenBank/DDBJ databases">
        <authorList>
            <person name="Jaros S."/>
            <person name="Januszkiewicz K."/>
            <person name="Wedrychowicz H."/>
        </authorList>
    </citation>
    <scope>NUCLEOTIDE SEQUENCE [LARGE SCALE GENOMIC DNA]</scope>
    <source>
        <strain evidence="4 5">BPI-34</strain>
    </source>
</reference>
<feature type="domain" description="HU" evidence="3">
    <location>
        <begin position="1"/>
        <end position="125"/>
    </location>
</feature>
<proteinExistence type="predicted"/>
<protein>
    <submittedName>
        <fullName evidence="4">DNA-binding protein, histone-like, putative</fullName>
    </submittedName>
</protein>
<name>A0A1M7MSA5_XYLRU</name>
<organism evidence="4 5">
    <name type="scientific">Xylanibacter ruminicola</name>
    <name type="common">Prevotella ruminicola</name>
    <dbReference type="NCBI Taxonomy" id="839"/>
    <lineage>
        <taxon>Bacteria</taxon>
        <taxon>Pseudomonadati</taxon>
        <taxon>Bacteroidota</taxon>
        <taxon>Bacteroidia</taxon>
        <taxon>Bacteroidales</taxon>
        <taxon>Prevotellaceae</taxon>
        <taxon>Xylanibacter</taxon>
    </lineage>
</organism>
<feature type="compositionally biased region" description="Gly residues" evidence="2">
    <location>
        <begin position="160"/>
        <end position="176"/>
    </location>
</feature>
<keyword evidence="1 4" id="KW-0238">DNA-binding</keyword>
<dbReference type="AlphaFoldDB" id="A0A1M7MSA5"/>
<dbReference type="InterPro" id="IPR010992">
    <property type="entry name" value="IHF-like_DNA-bd_dom_sf"/>
</dbReference>